<evidence type="ECO:0000256" key="1">
    <source>
        <dbReference type="PROSITE-ProRule" id="PRU00339"/>
    </source>
</evidence>
<feature type="domain" description="Signal transduction histidine kinase internal region" evidence="3">
    <location>
        <begin position="452"/>
        <end position="528"/>
    </location>
</feature>
<feature type="transmembrane region" description="Helical" evidence="2">
    <location>
        <begin position="417"/>
        <end position="438"/>
    </location>
</feature>
<name>A0A1T5HTP0_9BACT</name>
<dbReference type="Pfam" id="PF13424">
    <property type="entry name" value="TPR_12"/>
    <property type="match status" value="3"/>
</dbReference>
<keyword evidence="2" id="KW-0472">Membrane</keyword>
<keyword evidence="2" id="KW-0812">Transmembrane</keyword>
<dbReference type="RefSeq" id="WP_079558996.1">
    <property type="nucleotide sequence ID" value="NZ_CP021904.1"/>
</dbReference>
<dbReference type="Gene3D" id="1.25.40.10">
    <property type="entry name" value="Tetratricopeptide repeat domain"/>
    <property type="match status" value="2"/>
</dbReference>
<keyword evidence="2" id="KW-1133">Transmembrane helix</keyword>
<dbReference type="SUPFAM" id="SSF55874">
    <property type="entry name" value="ATPase domain of HSP90 chaperone/DNA topoisomerase II/histidine kinase"/>
    <property type="match status" value="1"/>
</dbReference>
<dbReference type="Gene3D" id="3.30.565.10">
    <property type="entry name" value="Histidine kinase-like ATPase, C-terminal domain"/>
    <property type="match status" value="1"/>
</dbReference>
<proteinExistence type="predicted"/>
<dbReference type="InterPro" id="IPR011990">
    <property type="entry name" value="TPR-like_helical_dom_sf"/>
</dbReference>
<evidence type="ECO:0000313" key="5">
    <source>
        <dbReference type="Proteomes" id="UP000191055"/>
    </source>
</evidence>
<protein>
    <submittedName>
        <fullName evidence="4">Histidine kinase-, DNA gyrase B-, and HSP90-like ATPase</fullName>
    </submittedName>
</protein>
<evidence type="ECO:0000259" key="3">
    <source>
        <dbReference type="Pfam" id="PF06580"/>
    </source>
</evidence>
<feature type="repeat" description="TPR" evidence="1">
    <location>
        <begin position="180"/>
        <end position="213"/>
    </location>
</feature>
<dbReference type="SUPFAM" id="SSF48452">
    <property type="entry name" value="TPR-like"/>
    <property type="match status" value="2"/>
</dbReference>
<keyword evidence="5" id="KW-1185">Reference proteome</keyword>
<dbReference type="Pfam" id="PF06580">
    <property type="entry name" value="His_kinase"/>
    <property type="match status" value="1"/>
</dbReference>
<dbReference type="InterPro" id="IPR036890">
    <property type="entry name" value="HATPase_C_sf"/>
</dbReference>
<keyword evidence="1" id="KW-0802">TPR repeat</keyword>
<keyword evidence="4" id="KW-0808">Transferase</keyword>
<evidence type="ECO:0000256" key="2">
    <source>
        <dbReference type="SAM" id="Phobius"/>
    </source>
</evidence>
<dbReference type="STRING" id="889453.SAMN03080601_03338"/>
<dbReference type="KEGG" id="asx:CDL62_09155"/>
<dbReference type="SMART" id="SM00028">
    <property type="entry name" value="TPR"/>
    <property type="match status" value="7"/>
</dbReference>
<dbReference type="InterPro" id="IPR050640">
    <property type="entry name" value="Bact_2-comp_sensor_kinase"/>
</dbReference>
<dbReference type="AlphaFoldDB" id="A0A1T5HTP0"/>
<keyword evidence="4" id="KW-0418">Kinase</keyword>
<dbReference type="GO" id="GO:0016020">
    <property type="term" value="C:membrane"/>
    <property type="evidence" value="ECO:0007669"/>
    <property type="project" value="InterPro"/>
</dbReference>
<feature type="repeat" description="TPR" evidence="1">
    <location>
        <begin position="260"/>
        <end position="293"/>
    </location>
</feature>
<evidence type="ECO:0000313" key="4">
    <source>
        <dbReference type="EMBL" id="SKC24046.1"/>
    </source>
</evidence>
<dbReference type="InterPro" id="IPR019734">
    <property type="entry name" value="TPR_rpt"/>
</dbReference>
<dbReference type="PANTHER" id="PTHR34220:SF7">
    <property type="entry name" value="SENSOR HISTIDINE KINASE YPDA"/>
    <property type="match status" value="1"/>
</dbReference>
<organism evidence="4 5">
    <name type="scientific">Alkalitalea saponilacus</name>
    <dbReference type="NCBI Taxonomy" id="889453"/>
    <lineage>
        <taxon>Bacteria</taxon>
        <taxon>Pseudomonadati</taxon>
        <taxon>Bacteroidota</taxon>
        <taxon>Bacteroidia</taxon>
        <taxon>Marinilabiliales</taxon>
        <taxon>Marinilabiliaceae</taxon>
        <taxon>Alkalitalea</taxon>
    </lineage>
</organism>
<dbReference type="OrthoDB" id="9809908at2"/>
<gene>
    <name evidence="4" type="ORF">SAMN03080601_03338</name>
</gene>
<feature type="repeat" description="TPR" evidence="1">
    <location>
        <begin position="300"/>
        <end position="333"/>
    </location>
</feature>
<dbReference type="Proteomes" id="UP000191055">
    <property type="component" value="Unassembled WGS sequence"/>
</dbReference>
<dbReference type="GO" id="GO:0000155">
    <property type="term" value="F:phosphorelay sensor kinase activity"/>
    <property type="evidence" value="ECO:0007669"/>
    <property type="project" value="InterPro"/>
</dbReference>
<accession>A0A1T5HTP0</accession>
<dbReference type="InterPro" id="IPR010559">
    <property type="entry name" value="Sig_transdc_His_kin_internal"/>
</dbReference>
<dbReference type="PANTHER" id="PTHR34220">
    <property type="entry name" value="SENSOR HISTIDINE KINASE YPDA"/>
    <property type="match status" value="1"/>
</dbReference>
<dbReference type="EMBL" id="FUYV01000027">
    <property type="protein sequence ID" value="SKC24046.1"/>
    <property type="molecule type" value="Genomic_DNA"/>
</dbReference>
<reference evidence="4 5" key="1">
    <citation type="submission" date="2017-02" db="EMBL/GenBank/DDBJ databases">
        <authorList>
            <person name="Peterson S.W."/>
        </authorList>
    </citation>
    <scope>NUCLEOTIDE SEQUENCE [LARGE SCALE GENOMIC DNA]</scope>
    <source>
        <strain evidence="4 5">DSM 24412</strain>
    </source>
</reference>
<sequence>MTIHLSKSRLKYLSRLGLFLFLLILSGLFYASCNTQSSRNQSGKAHLGESPMTDSMVVDQLIQRSRSFYEETGMRAEPFDRFLQEAMEIASRHNLLWQQVRILNTIGRRYRDRSAYGEALRYHNRALTIAQNINNKGLLSEVYNQIGVVFRRTDDNAIALDMHFKALRLAEETRDSFNISVAINSIGNVNANLGRYHSAIEYFLRALEYADRLDNTLGKAINNHNIGECRLKMGYPEEALEYFQKSLAYNNQIGSRAGQSICYNSIGAVYIAKDDPVTALEYLERALNINDRLGDLMQVSISHSKIGEVYLLLGDFAKADDHLNKSYELAKNIGSRFQAEESLRLLSRLHEANHNYATSLEYFKTATAYRDSILNEKNINHLTTMEAMLETEAQRNRIYQLNQMTSEQLITLGRQRLMLTIIIIIFVILAVITTLLIYQHRLRIKYNNLKNQHKLLRSQMNPHFIFNALSAIQVYVLEHDVEKSTKFLTDFAKLMRLVLKTSHHDFIPLKDESEILKYYLELQKLRFVSPFNYQITIDEGLDQENTFVPPMLTQPFVENAVEHGVRLMENQGHLDIRFKKLNTQMVVEVEDNGIGISSSIDQKQKSGINKKHESMAIKITKERLDVIRNDIGGKVSLEIIDKKNINPFDRGTLIRIILPIVSQNN</sequence>
<dbReference type="PROSITE" id="PS50005">
    <property type="entry name" value="TPR"/>
    <property type="match status" value="3"/>
</dbReference>